<dbReference type="GO" id="GO:0035251">
    <property type="term" value="F:UDP-glucosyltransferase activity"/>
    <property type="evidence" value="ECO:0000318"/>
    <property type="project" value="GO_Central"/>
</dbReference>
<dbReference type="OMA" id="QVPCAVF"/>
<dbReference type="eggNOG" id="KOG1192">
    <property type="taxonomic scope" value="Eukaryota"/>
</dbReference>
<dbReference type="FunFam" id="3.40.50.2000:FF:000088">
    <property type="entry name" value="Glycosyltransferase"/>
    <property type="match status" value="1"/>
</dbReference>
<dbReference type="Pfam" id="PF00201">
    <property type="entry name" value="UDPGT"/>
    <property type="match status" value="1"/>
</dbReference>
<dbReference type="FunFam" id="3.40.50.2000:FF:000037">
    <property type="entry name" value="Glycosyltransferase"/>
    <property type="match status" value="1"/>
</dbReference>
<dbReference type="Proteomes" id="UP000008810">
    <property type="component" value="Chromosome 1"/>
</dbReference>
<dbReference type="HOGENOM" id="CLU_001724_2_3_1"/>
<reference evidence="7" key="3">
    <citation type="submission" date="2018-08" db="UniProtKB">
        <authorList>
            <consortium name="EnsemblPlants"/>
        </authorList>
    </citation>
    <scope>IDENTIFICATION</scope>
    <source>
        <strain evidence="7">cv. Bd21</strain>
    </source>
</reference>
<dbReference type="InterPro" id="IPR035595">
    <property type="entry name" value="UDP_glycos_trans_CS"/>
</dbReference>
<evidence type="ECO:0000256" key="5">
    <source>
        <dbReference type="RuleBase" id="RU362057"/>
    </source>
</evidence>
<dbReference type="OrthoDB" id="5835829at2759"/>
<dbReference type="Gramene" id="KQK12611">
    <property type="protein sequence ID" value="KQK12611"/>
    <property type="gene ID" value="BRADI_1g04890v3"/>
</dbReference>
<evidence type="ECO:0000313" key="7">
    <source>
        <dbReference type="EnsemblPlants" id="KQK12611"/>
    </source>
</evidence>
<evidence type="ECO:0000256" key="2">
    <source>
        <dbReference type="ARBA" id="ARBA00022676"/>
    </source>
</evidence>
<reference evidence="6 7" key="1">
    <citation type="journal article" date="2010" name="Nature">
        <title>Genome sequencing and analysis of the model grass Brachypodium distachyon.</title>
        <authorList>
            <consortium name="International Brachypodium Initiative"/>
        </authorList>
    </citation>
    <scope>NUCLEOTIDE SEQUENCE [LARGE SCALE GENOMIC DNA]</scope>
    <source>
        <strain evidence="6">Bd21</strain>
        <strain evidence="7">cv. Bd21</strain>
    </source>
</reference>
<protein>
    <recommendedName>
        <fullName evidence="5">Glycosyltransferase</fullName>
        <ecNumber evidence="5">2.4.1.-</ecNumber>
    </recommendedName>
</protein>
<dbReference type="KEGG" id="bdi:100825654"/>
<proteinExistence type="inferred from homology"/>
<dbReference type="PROSITE" id="PS00375">
    <property type="entry name" value="UDPGT"/>
    <property type="match status" value="1"/>
</dbReference>
<dbReference type="PANTHER" id="PTHR48049">
    <property type="entry name" value="GLYCOSYLTRANSFERASE"/>
    <property type="match status" value="1"/>
</dbReference>
<dbReference type="ExpressionAtlas" id="I1GLZ7">
    <property type="expression patterns" value="baseline"/>
</dbReference>
<dbReference type="AlphaFoldDB" id="I1GLZ7"/>
<name>I1GLZ7_BRADI</name>
<dbReference type="EC" id="2.4.1.-" evidence="5"/>
<evidence type="ECO:0000313" key="8">
    <source>
        <dbReference type="Proteomes" id="UP000008810"/>
    </source>
</evidence>
<evidence type="ECO:0000256" key="4">
    <source>
        <dbReference type="RuleBase" id="RU003718"/>
    </source>
</evidence>
<dbReference type="RefSeq" id="XP_003559278.1">
    <property type="nucleotide sequence ID" value="XM_003559230.4"/>
</dbReference>
<dbReference type="Gene3D" id="3.40.50.2000">
    <property type="entry name" value="Glycogen Phosphorylase B"/>
    <property type="match status" value="2"/>
</dbReference>
<sequence>MEETGAGDQEIVVFPWLAFGHMIPFLELSKRLAARGHSIAFVSTPRNIARLPPVPADLCDRLRFVALPLPRADGLPEGAESTADVPPGNHELLKKAFDGLAAPFAAFLAGRARKPDWIVHDFCHHWIPPIAREHNVAGAAFLVAYPAFVAFLGSPWANAEHPRVGLEDFLVPPKWIPFPSNIAYRRHEAKLLAGTLASTASGVDRTSQTYEGCRLAIYRSCDEAVEPRVLALLASLFRKPAIPAGILQPPSGTAEEGNQSGSSRHEVLRWLDGQPPRSVIYVALGSEAPLTEKNLRELALGLEQAGVRFLWALRKPAGSMFTSAHNDEAAPLPAGFEERVQGRGLLWAGWVPQVEALAHGATAAFLTHCGWGSTVESFAFGHPLVMLPFTVDQPLVARAMAEKGIGVEVAREENDGSFHRDGVAAAVRRVMVEDEGEVFARNAKKMQAVLADQGRQERYVDELVKHLRRCKDGCW</sequence>
<gene>
    <name evidence="7" type="primary">LOC100825654</name>
    <name evidence="6" type="ORF">BRADI_1g04890v3</name>
</gene>
<dbReference type="EMBL" id="CM000880">
    <property type="protein sequence ID" value="KQK12611.1"/>
    <property type="molecule type" value="Genomic_DNA"/>
</dbReference>
<dbReference type="CDD" id="cd03784">
    <property type="entry name" value="GT1_Gtf-like"/>
    <property type="match status" value="1"/>
</dbReference>
<dbReference type="EnsemblPlants" id="KQK12611">
    <property type="protein sequence ID" value="KQK12611"/>
    <property type="gene ID" value="BRADI_1g04890v3"/>
</dbReference>
<dbReference type="InterPro" id="IPR002213">
    <property type="entry name" value="UDP_glucos_trans"/>
</dbReference>
<evidence type="ECO:0000256" key="1">
    <source>
        <dbReference type="ARBA" id="ARBA00009995"/>
    </source>
</evidence>
<keyword evidence="3 4" id="KW-0808">Transferase</keyword>
<evidence type="ECO:0000256" key="3">
    <source>
        <dbReference type="ARBA" id="ARBA00022679"/>
    </source>
</evidence>
<comment type="similarity">
    <text evidence="1 4">Belongs to the UDP-glycosyltransferase family.</text>
</comment>
<keyword evidence="2 4" id="KW-0328">Glycosyltransferase</keyword>
<dbReference type="PANTHER" id="PTHR48049:SF114">
    <property type="entry name" value="GLYCOSYLTRANSFERASE"/>
    <property type="match status" value="1"/>
</dbReference>
<dbReference type="InterPro" id="IPR050481">
    <property type="entry name" value="UDP-glycosyltransf_plant"/>
</dbReference>
<dbReference type="GeneID" id="100825654"/>
<organism evidence="7">
    <name type="scientific">Brachypodium distachyon</name>
    <name type="common">Purple false brome</name>
    <name type="synonym">Trachynia distachya</name>
    <dbReference type="NCBI Taxonomy" id="15368"/>
    <lineage>
        <taxon>Eukaryota</taxon>
        <taxon>Viridiplantae</taxon>
        <taxon>Streptophyta</taxon>
        <taxon>Embryophyta</taxon>
        <taxon>Tracheophyta</taxon>
        <taxon>Spermatophyta</taxon>
        <taxon>Magnoliopsida</taxon>
        <taxon>Liliopsida</taxon>
        <taxon>Poales</taxon>
        <taxon>Poaceae</taxon>
        <taxon>BOP clade</taxon>
        <taxon>Pooideae</taxon>
        <taxon>Stipodae</taxon>
        <taxon>Brachypodieae</taxon>
        <taxon>Brachypodium</taxon>
    </lineage>
</organism>
<keyword evidence="8" id="KW-1185">Reference proteome</keyword>
<evidence type="ECO:0000313" key="6">
    <source>
        <dbReference type="EMBL" id="KQK12611.1"/>
    </source>
</evidence>
<reference evidence="6" key="2">
    <citation type="submission" date="2017-06" db="EMBL/GenBank/DDBJ databases">
        <title>WGS assembly of Brachypodium distachyon.</title>
        <authorList>
            <consortium name="The International Brachypodium Initiative"/>
            <person name="Lucas S."/>
            <person name="Harmon-Smith M."/>
            <person name="Lail K."/>
            <person name="Tice H."/>
            <person name="Grimwood J."/>
            <person name="Bruce D."/>
            <person name="Barry K."/>
            <person name="Shu S."/>
            <person name="Lindquist E."/>
            <person name="Wang M."/>
            <person name="Pitluck S."/>
            <person name="Vogel J.P."/>
            <person name="Garvin D.F."/>
            <person name="Mockler T.C."/>
            <person name="Schmutz J."/>
            <person name="Rokhsar D."/>
            <person name="Bevan M.W."/>
        </authorList>
    </citation>
    <scope>NUCLEOTIDE SEQUENCE</scope>
    <source>
        <strain evidence="6">Bd21</strain>
    </source>
</reference>
<dbReference type="SUPFAM" id="SSF53756">
    <property type="entry name" value="UDP-Glycosyltransferase/glycogen phosphorylase"/>
    <property type="match status" value="1"/>
</dbReference>
<accession>I1GLZ7</accession>